<protein>
    <recommendedName>
        <fullName evidence="6">Protein-arginine kinase</fullName>
        <ecNumber evidence="6">2.7.14.1</ecNumber>
    </recommendedName>
</protein>
<feature type="binding site" evidence="6 7">
    <location>
        <begin position="17"/>
        <end position="21"/>
    </location>
    <ligand>
        <name>ATP</name>
        <dbReference type="ChEBI" id="CHEBI:30616"/>
    </ligand>
</feature>
<keyword evidence="6" id="KW-0021">Allosteric enzyme</keyword>
<dbReference type="GO" id="GO:1990424">
    <property type="term" value="F:protein arginine kinase activity"/>
    <property type="evidence" value="ECO:0007669"/>
    <property type="project" value="UniProtKB-EC"/>
</dbReference>
<keyword evidence="2 6" id="KW-0547">Nucleotide-binding</keyword>
<keyword evidence="1 6" id="KW-0808">Transferase</keyword>
<keyword evidence="4 6" id="KW-0067">ATP-binding</keyword>
<dbReference type="PANTHER" id="PTHR11547:SF38">
    <property type="entry name" value="ARGININE KINASE 1-RELATED"/>
    <property type="match status" value="1"/>
</dbReference>
<dbReference type="AlphaFoldDB" id="A0A1M5BWE1"/>
<comment type="function">
    <text evidence="6">Catalyzes the specific phosphorylation of arginine residues in proteins.</text>
</comment>
<evidence type="ECO:0000256" key="2">
    <source>
        <dbReference type="ARBA" id="ARBA00022741"/>
    </source>
</evidence>
<evidence type="ECO:0000256" key="8">
    <source>
        <dbReference type="RuleBase" id="RU000505"/>
    </source>
</evidence>
<evidence type="ECO:0000256" key="3">
    <source>
        <dbReference type="ARBA" id="ARBA00022777"/>
    </source>
</evidence>
<evidence type="ECO:0000313" key="11">
    <source>
        <dbReference type="Proteomes" id="UP000184088"/>
    </source>
</evidence>
<dbReference type="OrthoDB" id="9791353at2"/>
<dbReference type="Proteomes" id="UP000184088">
    <property type="component" value="Unassembled WGS sequence"/>
</dbReference>
<evidence type="ECO:0000256" key="1">
    <source>
        <dbReference type="ARBA" id="ARBA00022679"/>
    </source>
</evidence>
<keyword evidence="3 6" id="KW-0418">Kinase</keyword>
<dbReference type="PROSITE" id="PS51510">
    <property type="entry name" value="PHOSPHAGEN_KINASE_C"/>
    <property type="match status" value="1"/>
</dbReference>
<comment type="activity regulation">
    <text evidence="6">Appears to be allosterically activated by the binding of pArg-containing polypeptides to the pArg-binding pocket localized in the C-terminal domain of McsB.</text>
</comment>
<dbReference type="HAMAP" id="MF_00602">
    <property type="entry name" value="Prot_Arg_kinase"/>
    <property type="match status" value="1"/>
</dbReference>
<feature type="binding site" evidence="6 7">
    <location>
        <begin position="167"/>
        <end position="171"/>
    </location>
    <ligand>
        <name>ATP</name>
        <dbReference type="ChEBI" id="CHEBI:30616"/>
    </ligand>
</feature>
<dbReference type="GO" id="GO:0005615">
    <property type="term" value="C:extracellular space"/>
    <property type="evidence" value="ECO:0007669"/>
    <property type="project" value="TreeGrafter"/>
</dbReference>
<feature type="short sequence motif" description="RDXXRA motif of the pArg binding pocket involved in allosteric regulation" evidence="6">
    <location>
        <begin position="326"/>
        <end position="331"/>
    </location>
</feature>
<dbReference type="InterPro" id="IPR000749">
    <property type="entry name" value="ATP-guanido_PTrfase"/>
</dbReference>
<gene>
    <name evidence="6" type="primary">mcsB</name>
    <name evidence="10" type="ORF">SAMN02746089_01973</name>
</gene>
<dbReference type="GO" id="GO:0046314">
    <property type="term" value="P:phosphocreatine biosynthetic process"/>
    <property type="evidence" value="ECO:0007669"/>
    <property type="project" value="InterPro"/>
</dbReference>
<sequence length="339" mass="38144">MDNWIDMNGPDGDVVLSSRIRLARNLSDFPFPIAMSDDDAAKVKAQVRDSILKSNTVLSRDFDYVDLAKTTPLDRMAFVERHLISPDLAREYKRGAVLLSRDEKVSIMINEEDHIRIQTIFPGLQLKEALDLADKIDDVMEENLKYAYDEEIGYLTSCPTNIGTGLRASVMLHLPALVMSDQIKNVLANLNKIGLAVRGIYGEGTEALGNIFQISNQITLGQGESEIIENMIGVTKSIISNERYVALEMYKNNKMRIEDMVYRSYGILKSARILSSEECMKHLSNVRLGKNLGIIKAEMPINGLLVYTQPANIQKIEGKELSPFERDVARAAYVRERIK</sequence>
<feature type="binding site" evidence="6 7">
    <location>
        <position position="82"/>
    </location>
    <ligand>
        <name>ATP</name>
        <dbReference type="ChEBI" id="CHEBI:30616"/>
    </ligand>
</feature>
<dbReference type="EMBL" id="FQVH01000024">
    <property type="protein sequence ID" value="SHF46858.1"/>
    <property type="molecule type" value="Genomic_DNA"/>
</dbReference>
<accession>A0A1M5BWE1</accession>
<evidence type="ECO:0000259" key="9">
    <source>
        <dbReference type="PROSITE" id="PS51510"/>
    </source>
</evidence>
<name>A0A1M5BWE1_9THEO</name>
<dbReference type="STRING" id="1121256.SAMN02746089_01973"/>
<dbReference type="RefSeq" id="WP_073344737.1">
    <property type="nucleotide sequence ID" value="NZ_FQVH01000024.1"/>
</dbReference>
<evidence type="ECO:0000256" key="5">
    <source>
        <dbReference type="ARBA" id="ARBA00051816"/>
    </source>
</evidence>
<dbReference type="InterPro" id="IPR014746">
    <property type="entry name" value="Gln_synth/guanido_kin_cat_dom"/>
</dbReference>
<dbReference type="PANTHER" id="PTHR11547">
    <property type="entry name" value="ARGININE OR CREATINE KINASE"/>
    <property type="match status" value="1"/>
</dbReference>
<dbReference type="InterPro" id="IPR023660">
    <property type="entry name" value="Arg_Kinase"/>
</dbReference>
<organism evidence="10 11">
    <name type="scientific">Caldanaerobius fijiensis DSM 17918</name>
    <dbReference type="NCBI Taxonomy" id="1121256"/>
    <lineage>
        <taxon>Bacteria</taxon>
        <taxon>Bacillati</taxon>
        <taxon>Bacillota</taxon>
        <taxon>Clostridia</taxon>
        <taxon>Thermoanaerobacterales</taxon>
        <taxon>Thermoanaerobacteraceae</taxon>
        <taxon>Caldanaerobius</taxon>
    </lineage>
</organism>
<feature type="domain" description="Phosphagen kinase C-terminal" evidence="9">
    <location>
        <begin position="14"/>
        <end position="245"/>
    </location>
</feature>
<comment type="similarity">
    <text evidence="6 7 8">Belongs to the ATP:guanido phosphotransferase family.</text>
</comment>
<feature type="binding site" evidence="6 7">
    <location>
        <position position="116"/>
    </location>
    <ligand>
        <name>ATP</name>
        <dbReference type="ChEBI" id="CHEBI:30616"/>
    </ligand>
</feature>
<evidence type="ECO:0000256" key="7">
    <source>
        <dbReference type="PROSITE-ProRule" id="PRU00843"/>
    </source>
</evidence>
<evidence type="ECO:0000256" key="4">
    <source>
        <dbReference type="ARBA" id="ARBA00022840"/>
    </source>
</evidence>
<evidence type="ECO:0000256" key="6">
    <source>
        <dbReference type="HAMAP-Rule" id="MF_00602"/>
    </source>
</evidence>
<dbReference type="CDD" id="cd07930">
    <property type="entry name" value="bacterial_phosphagen_kinase"/>
    <property type="match status" value="1"/>
</dbReference>
<evidence type="ECO:0000313" key="10">
    <source>
        <dbReference type="EMBL" id="SHF46858.1"/>
    </source>
</evidence>
<proteinExistence type="inferred from homology"/>
<keyword evidence="11" id="KW-1185">Reference proteome</keyword>
<dbReference type="InterPro" id="IPR022414">
    <property type="entry name" value="ATP-guanido_PTrfase_cat"/>
</dbReference>
<dbReference type="Gene3D" id="3.30.590.10">
    <property type="entry name" value="Glutamine synthetase/guanido kinase, catalytic domain"/>
    <property type="match status" value="1"/>
</dbReference>
<dbReference type="GO" id="GO:0005524">
    <property type="term" value="F:ATP binding"/>
    <property type="evidence" value="ECO:0007669"/>
    <property type="project" value="UniProtKB-UniRule"/>
</dbReference>
<comment type="catalytic activity">
    <reaction evidence="5 6">
        <text>L-arginyl-[protein] + ATP = N(omega)-phospho-L-arginyl-[protein] + ADP + H(+)</text>
        <dbReference type="Rhea" id="RHEA:43384"/>
        <dbReference type="Rhea" id="RHEA-COMP:10532"/>
        <dbReference type="Rhea" id="RHEA-COMP:10533"/>
        <dbReference type="ChEBI" id="CHEBI:15378"/>
        <dbReference type="ChEBI" id="CHEBI:29965"/>
        <dbReference type="ChEBI" id="CHEBI:30616"/>
        <dbReference type="ChEBI" id="CHEBI:83226"/>
        <dbReference type="ChEBI" id="CHEBI:456216"/>
        <dbReference type="EC" id="2.7.14.1"/>
    </reaction>
</comment>
<reference evidence="10 11" key="1">
    <citation type="submission" date="2016-11" db="EMBL/GenBank/DDBJ databases">
        <authorList>
            <person name="Jaros S."/>
            <person name="Januszkiewicz K."/>
            <person name="Wedrychowicz H."/>
        </authorList>
    </citation>
    <scope>NUCLEOTIDE SEQUENCE [LARGE SCALE GENOMIC DNA]</scope>
    <source>
        <strain evidence="10 11">DSM 17918</strain>
    </source>
</reference>
<dbReference type="EC" id="2.7.14.1" evidence="6"/>
<dbReference type="SUPFAM" id="SSF55931">
    <property type="entry name" value="Glutamine synthetase/guanido kinase"/>
    <property type="match status" value="1"/>
</dbReference>
<dbReference type="NCBIfam" id="NF002194">
    <property type="entry name" value="PRK01059.1-4"/>
    <property type="match status" value="1"/>
</dbReference>
<dbReference type="Pfam" id="PF00217">
    <property type="entry name" value="ATP-gua_Ptrans"/>
    <property type="match status" value="1"/>
</dbReference>
<dbReference type="PROSITE" id="PS00112">
    <property type="entry name" value="PHOSPHAGEN_KINASE"/>
    <property type="match status" value="1"/>
</dbReference>
<dbReference type="GO" id="GO:0004111">
    <property type="term" value="F:creatine kinase activity"/>
    <property type="evidence" value="ECO:0007669"/>
    <property type="project" value="InterPro"/>
</dbReference>
<dbReference type="FunFam" id="3.30.590.10:FF:000007">
    <property type="entry name" value="Protein-arginine kinase"/>
    <property type="match status" value="1"/>
</dbReference>
<feature type="binding site" evidence="6 7">
    <location>
        <begin position="198"/>
        <end position="203"/>
    </location>
    <ligand>
        <name>ATP</name>
        <dbReference type="ChEBI" id="CHEBI:30616"/>
    </ligand>
</feature>
<dbReference type="InterPro" id="IPR022415">
    <property type="entry name" value="ATP-guanido_PTrfase_AS"/>
</dbReference>